<feature type="region of interest" description="Disordered" evidence="1">
    <location>
        <begin position="252"/>
        <end position="279"/>
    </location>
</feature>
<feature type="signal peptide" evidence="2">
    <location>
        <begin position="1"/>
        <end position="21"/>
    </location>
</feature>
<sequence length="309" mass="34322">MALKICIVTLVVVVYFRVVITQDSTDLFQEEGNEGLPNITLETEYDNNTGWKFPSYNIPKWFEYYNDTSHLKAEANNESSCGSITNQLELPSEANGIWVACQDPALSGDQKECALFKDSCHPVMLFDTGTQHTSQLRTIKISFALRGLAILRFSAAQKCFDYTLRQDPFSPCEFLEINSATVNDDWSSTTVEENGWIKSHFIFSPYDNKPILTFSLELISRFAKDVVLIDKVEGSQYILCTGDDECTTTTRATTTGNTTTTSSTTTTTEEGGITDPDVGFTSTTQRSASTLLISGTLMTIFSVLILRIV</sequence>
<dbReference type="EMBL" id="CAXLJM020000141">
    <property type="protein sequence ID" value="CAL8140895.1"/>
    <property type="molecule type" value="Genomic_DNA"/>
</dbReference>
<proteinExistence type="predicted"/>
<evidence type="ECO:0000256" key="2">
    <source>
        <dbReference type="SAM" id="SignalP"/>
    </source>
</evidence>
<reference evidence="3 4" key="1">
    <citation type="submission" date="2024-08" db="EMBL/GenBank/DDBJ databases">
        <authorList>
            <person name="Cucini C."/>
            <person name="Frati F."/>
        </authorList>
    </citation>
    <scope>NUCLEOTIDE SEQUENCE [LARGE SCALE GENOMIC DNA]</scope>
</reference>
<feature type="compositionally biased region" description="Low complexity" evidence="1">
    <location>
        <begin position="252"/>
        <end position="268"/>
    </location>
</feature>
<gene>
    <name evidence="3" type="ORF">ODALV1_LOCUS28476</name>
</gene>
<evidence type="ECO:0000313" key="4">
    <source>
        <dbReference type="Proteomes" id="UP001642540"/>
    </source>
</evidence>
<keyword evidence="4" id="KW-1185">Reference proteome</keyword>
<dbReference type="Proteomes" id="UP001642540">
    <property type="component" value="Unassembled WGS sequence"/>
</dbReference>
<name>A0ABP1S1Q2_9HEXA</name>
<feature type="chain" id="PRO_5047082768" evidence="2">
    <location>
        <begin position="22"/>
        <end position="309"/>
    </location>
</feature>
<evidence type="ECO:0000313" key="3">
    <source>
        <dbReference type="EMBL" id="CAL8140895.1"/>
    </source>
</evidence>
<evidence type="ECO:0000256" key="1">
    <source>
        <dbReference type="SAM" id="MobiDB-lite"/>
    </source>
</evidence>
<accession>A0ABP1S1Q2</accession>
<organism evidence="3 4">
    <name type="scientific">Orchesella dallaii</name>
    <dbReference type="NCBI Taxonomy" id="48710"/>
    <lineage>
        <taxon>Eukaryota</taxon>
        <taxon>Metazoa</taxon>
        <taxon>Ecdysozoa</taxon>
        <taxon>Arthropoda</taxon>
        <taxon>Hexapoda</taxon>
        <taxon>Collembola</taxon>
        <taxon>Entomobryomorpha</taxon>
        <taxon>Entomobryoidea</taxon>
        <taxon>Orchesellidae</taxon>
        <taxon>Orchesellinae</taxon>
        <taxon>Orchesella</taxon>
    </lineage>
</organism>
<keyword evidence="2" id="KW-0732">Signal</keyword>
<protein>
    <submittedName>
        <fullName evidence="3">Uncharacterized protein</fullName>
    </submittedName>
</protein>
<comment type="caution">
    <text evidence="3">The sequence shown here is derived from an EMBL/GenBank/DDBJ whole genome shotgun (WGS) entry which is preliminary data.</text>
</comment>